<dbReference type="AlphaFoldDB" id="A0A922HV50"/>
<reference evidence="1" key="1">
    <citation type="submission" date="2013-05" db="EMBL/GenBank/DDBJ databases">
        <authorList>
            <person name="Yim A.K.Y."/>
            <person name="Chan T.F."/>
            <person name="Ji K.M."/>
            <person name="Liu X.Y."/>
            <person name="Zhou J.W."/>
            <person name="Li R.Q."/>
            <person name="Yang K.Y."/>
            <person name="Li J."/>
            <person name="Li M."/>
            <person name="Law P.T.W."/>
            <person name="Wu Y.L."/>
            <person name="Cai Z.L."/>
            <person name="Qin H."/>
            <person name="Bao Y."/>
            <person name="Leung R.K.K."/>
            <person name="Ng P.K.S."/>
            <person name="Zou J."/>
            <person name="Zhong X.J."/>
            <person name="Ran P.X."/>
            <person name="Zhong N.S."/>
            <person name="Liu Z.G."/>
            <person name="Tsui S.K.W."/>
        </authorList>
    </citation>
    <scope>NUCLEOTIDE SEQUENCE</scope>
    <source>
        <strain evidence="1">Derf</strain>
        <tissue evidence="1">Whole organism</tissue>
    </source>
</reference>
<dbReference type="Proteomes" id="UP000790347">
    <property type="component" value="Unassembled WGS sequence"/>
</dbReference>
<comment type="caution">
    <text evidence="1">The sequence shown here is derived from an EMBL/GenBank/DDBJ whole genome shotgun (WGS) entry which is preliminary data.</text>
</comment>
<name>A0A922HV50_DERFA</name>
<proteinExistence type="predicted"/>
<keyword evidence="2" id="KW-1185">Reference proteome</keyword>
<gene>
    <name evidence="1" type="ORF">DERF_011296</name>
</gene>
<accession>A0A922HV50</accession>
<evidence type="ECO:0000313" key="1">
    <source>
        <dbReference type="EMBL" id="KAH9506570.1"/>
    </source>
</evidence>
<evidence type="ECO:0000313" key="2">
    <source>
        <dbReference type="Proteomes" id="UP000790347"/>
    </source>
</evidence>
<reference evidence="1" key="2">
    <citation type="journal article" date="2022" name="Res Sq">
        <title>Comparative Genomics Reveals Insights into the Divergent Evolution of Astigmatic Mites and Household Pest Adaptations.</title>
        <authorList>
            <person name="Xiong Q."/>
            <person name="Wan A.T.-Y."/>
            <person name="Liu X.-Y."/>
            <person name="Fung C.S.-H."/>
            <person name="Xiao X."/>
            <person name="Malainual N."/>
            <person name="Hou J."/>
            <person name="Wang L."/>
            <person name="Wang M."/>
            <person name="Yang K."/>
            <person name="Cui Y."/>
            <person name="Leung E."/>
            <person name="Nong W."/>
            <person name="Shin S.-K."/>
            <person name="Au S."/>
            <person name="Jeong K.Y."/>
            <person name="Chew F.T."/>
            <person name="Hui J."/>
            <person name="Leung T.F."/>
            <person name="Tungtrongchitr A."/>
            <person name="Zhong N."/>
            <person name="Liu Z."/>
            <person name="Tsui S."/>
        </authorList>
    </citation>
    <scope>NUCLEOTIDE SEQUENCE</scope>
    <source>
        <strain evidence="1">Derf</strain>
        <tissue evidence="1">Whole organism</tissue>
    </source>
</reference>
<dbReference type="EMBL" id="ASGP02000005">
    <property type="protein sequence ID" value="KAH9506570.1"/>
    <property type="molecule type" value="Genomic_DNA"/>
</dbReference>
<sequence>MSKSSDSKSTTTTTSGPIKMMKLIEIIRSKYGYGFTLSGIISSLKFSHLIKVKITYTKQFFLLDHPT</sequence>
<protein>
    <submittedName>
        <fullName evidence="1">Uncharacterized protein</fullName>
    </submittedName>
</protein>
<organism evidence="1 2">
    <name type="scientific">Dermatophagoides farinae</name>
    <name type="common">American house dust mite</name>
    <dbReference type="NCBI Taxonomy" id="6954"/>
    <lineage>
        <taxon>Eukaryota</taxon>
        <taxon>Metazoa</taxon>
        <taxon>Ecdysozoa</taxon>
        <taxon>Arthropoda</taxon>
        <taxon>Chelicerata</taxon>
        <taxon>Arachnida</taxon>
        <taxon>Acari</taxon>
        <taxon>Acariformes</taxon>
        <taxon>Sarcoptiformes</taxon>
        <taxon>Astigmata</taxon>
        <taxon>Psoroptidia</taxon>
        <taxon>Analgoidea</taxon>
        <taxon>Pyroglyphidae</taxon>
        <taxon>Dermatophagoidinae</taxon>
        <taxon>Dermatophagoides</taxon>
    </lineage>
</organism>